<dbReference type="GO" id="GO:0016538">
    <property type="term" value="F:cyclin-dependent protein serine/threonine kinase regulator activity"/>
    <property type="evidence" value="ECO:0007669"/>
    <property type="project" value="InterPro"/>
</dbReference>
<dbReference type="InterPro" id="IPR006671">
    <property type="entry name" value="Cyclin_N"/>
</dbReference>
<dbReference type="InterPro" id="IPR048258">
    <property type="entry name" value="Cyclins_cyclin-box"/>
</dbReference>
<keyword evidence="10" id="KW-1185">Reference proteome</keyword>
<dbReference type="GO" id="GO:0044772">
    <property type="term" value="P:mitotic cell cycle phase transition"/>
    <property type="evidence" value="ECO:0007669"/>
    <property type="project" value="InterPro"/>
</dbReference>
<feature type="region of interest" description="Disordered" evidence="7">
    <location>
        <begin position="1"/>
        <end position="86"/>
    </location>
</feature>
<evidence type="ECO:0000256" key="3">
    <source>
        <dbReference type="ARBA" id="ARBA00023127"/>
    </source>
</evidence>
<evidence type="ECO:0000256" key="7">
    <source>
        <dbReference type="SAM" id="MobiDB-lite"/>
    </source>
</evidence>
<dbReference type="SUPFAM" id="SSF47954">
    <property type="entry name" value="Cyclin-like"/>
    <property type="match status" value="1"/>
</dbReference>
<evidence type="ECO:0000313" key="9">
    <source>
        <dbReference type="EMBL" id="KAI5423633.1"/>
    </source>
</evidence>
<dbReference type="AlphaFoldDB" id="A0A9D4XNH1"/>
<keyword evidence="3 6" id="KW-0195">Cyclin</keyword>
<sequence length="286" mass="32191">MSLPPMQPLNAQRSHIQQGISQANAAGGAANSQQAKVMASSHVARQGEQRGPPVQAVSRTDELFNSQPDQNWRPTSRMRGSLSGQQLTEDVRQRLIMPTSPRSLLSSSSISSQFKNLSKSALTSTISLLPNSNLDKSVCNKSNAKRDTQQIIQPYLSDISDYLRTMEMQEKRRPAGDYMDKVQRCITTNMRRTLVDWLVKVADEYKLLPETLHLAVSYIDRFLSIHSLNRSKLQLLGVSAMLIASEYEEITPPKAVDFCQITDNTYELHEVLEMEAHQFHCSKKVE</sequence>
<evidence type="ECO:0000256" key="4">
    <source>
        <dbReference type="ARBA" id="ARBA00023306"/>
    </source>
</evidence>
<comment type="caution">
    <text evidence="9">The sequence shown here is derived from an EMBL/GenBank/DDBJ whole genome shotgun (WGS) entry which is preliminary data.</text>
</comment>
<feature type="compositionally biased region" description="Low complexity" evidence="7">
    <location>
        <begin position="16"/>
        <end position="35"/>
    </location>
</feature>
<evidence type="ECO:0000313" key="10">
    <source>
        <dbReference type="Proteomes" id="UP001058974"/>
    </source>
</evidence>
<dbReference type="Proteomes" id="UP001058974">
    <property type="component" value="Chromosome 3"/>
</dbReference>
<dbReference type="GO" id="GO:0051301">
    <property type="term" value="P:cell division"/>
    <property type="evidence" value="ECO:0007669"/>
    <property type="project" value="UniProtKB-KW"/>
</dbReference>
<evidence type="ECO:0000256" key="5">
    <source>
        <dbReference type="ARBA" id="ARBA00032263"/>
    </source>
</evidence>
<dbReference type="InterPro" id="IPR013763">
    <property type="entry name" value="Cyclin-like_dom"/>
</dbReference>
<dbReference type="PANTHER" id="PTHR10177">
    <property type="entry name" value="CYCLINS"/>
    <property type="match status" value="1"/>
</dbReference>
<protein>
    <recommendedName>
        <fullName evidence="5">B-like cyclin</fullName>
    </recommendedName>
</protein>
<keyword evidence="4" id="KW-0131">Cell cycle</keyword>
<dbReference type="Pfam" id="PF00134">
    <property type="entry name" value="Cyclin_N"/>
    <property type="match status" value="1"/>
</dbReference>
<organism evidence="9 10">
    <name type="scientific">Pisum sativum</name>
    <name type="common">Garden pea</name>
    <name type="synonym">Lathyrus oleraceus</name>
    <dbReference type="NCBI Taxonomy" id="3888"/>
    <lineage>
        <taxon>Eukaryota</taxon>
        <taxon>Viridiplantae</taxon>
        <taxon>Streptophyta</taxon>
        <taxon>Embryophyta</taxon>
        <taxon>Tracheophyta</taxon>
        <taxon>Spermatophyta</taxon>
        <taxon>Magnoliopsida</taxon>
        <taxon>eudicotyledons</taxon>
        <taxon>Gunneridae</taxon>
        <taxon>Pentapetalae</taxon>
        <taxon>rosids</taxon>
        <taxon>fabids</taxon>
        <taxon>Fabales</taxon>
        <taxon>Fabaceae</taxon>
        <taxon>Papilionoideae</taxon>
        <taxon>50 kb inversion clade</taxon>
        <taxon>NPAAA clade</taxon>
        <taxon>Hologalegina</taxon>
        <taxon>IRL clade</taxon>
        <taxon>Fabeae</taxon>
        <taxon>Lathyrus</taxon>
    </lineage>
</organism>
<comment type="similarity">
    <text evidence="6">Belongs to the cyclin family.</text>
</comment>
<evidence type="ECO:0000256" key="1">
    <source>
        <dbReference type="ARBA" id="ARBA00011177"/>
    </source>
</evidence>
<dbReference type="FunFam" id="1.10.472.10:FF:000001">
    <property type="entry name" value="G2/mitotic-specific cyclin"/>
    <property type="match status" value="1"/>
</dbReference>
<dbReference type="EMBL" id="JAMSHJ010000003">
    <property type="protein sequence ID" value="KAI5423633.1"/>
    <property type="molecule type" value="Genomic_DNA"/>
</dbReference>
<reference evidence="9 10" key="1">
    <citation type="journal article" date="2022" name="Nat. Genet.">
        <title>Improved pea reference genome and pan-genome highlight genomic features and evolutionary characteristics.</title>
        <authorList>
            <person name="Yang T."/>
            <person name="Liu R."/>
            <person name="Luo Y."/>
            <person name="Hu S."/>
            <person name="Wang D."/>
            <person name="Wang C."/>
            <person name="Pandey M.K."/>
            <person name="Ge S."/>
            <person name="Xu Q."/>
            <person name="Li N."/>
            <person name="Li G."/>
            <person name="Huang Y."/>
            <person name="Saxena R.K."/>
            <person name="Ji Y."/>
            <person name="Li M."/>
            <person name="Yan X."/>
            <person name="He Y."/>
            <person name="Liu Y."/>
            <person name="Wang X."/>
            <person name="Xiang C."/>
            <person name="Varshney R.K."/>
            <person name="Ding H."/>
            <person name="Gao S."/>
            <person name="Zong X."/>
        </authorList>
    </citation>
    <scope>NUCLEOTIDE SEQUENCE [LARGE SCALE GENOMIC DNA]</scope>
    <source>
        <strain evidence="9 10">cv. Zhongwan 6</strain>
    </source>
</reference>
<dbReference type="PIRSF" id="PIRSF001771">
    <property type="entry name" value="Cyclin_A_B_D_E"/>
    <property type="match status" value="1"/>
</dbReference>
<dbReference type="InterPro" id="IPR046965">
    <property type="entry name" value="Cyclin_A/B-like"/>
</dbReference>
<keyword evidence="2" id="KW-0132">Cell division</keyword>
<feature type="compositionally biased region" description="Polar residues" evidence="7">
    <location>
        <begin position="63"/>
        <end position="74"/>
    </location>
</feature>
<evidence type="ECO:0000256" key="2">
    <source>
        <dbReference type="ARBA" id="ARBA00022618"/>
    </source>
</evidence>
<name>A0A9D4XNH1_PEA</name>
<dbReference type="SMART" id="SM00385">
    <property type="entry name" value="CYCLIN"/>
    <property type="match status" value="1"/>
</dbReference>
<feature type="domain" description="Cyclin-like" evidence="8">
    <location>
        <begin position="196"/>
        <end position="280"/>
    </location>
</feature>
<gene>
    <name evidence="9" type="ORF">KIW84_030014</name>
</gene>
<dbReference type="InterPro" id="IPR039361">
    <property type="entry name" value="Cyclin"/>
</dbReference>
<evidence type="ECO:0000259" key="8">
    <source>
        <dbReference type="SMART" id="SM00385"/>
    </source>
</evidence>
<comment type="subunit">
    <text evidence="1">Interacts with the CDC2 protein kinase to form a serine/threonine kinase holoenzyme complex also known as maturation promoting factor (MPF). The cyclin subunit imparts substrate specificity to the complex.</text>
</comment>
<dbReference type="PROSITE" id="PS00292">
    <property type="entry name" value="CYCLINS"/>
    <property type="match status" value="1"/>
</dbReference>
<proteinExistence type="inferred from homology"/>
<dbReference type="Gene3D" id="1.10.472.10">
    <property type="entry name" value="Cyclin-like"/>
    <property type="match status" value="1"/>
</dbReference>
<evidence type="ECO:0000256" key="6">
    <source>
        <dbReference type="RuleBase" id="RU000383"/>
    </source>
</evidence>
<dbReference type="Gramene" id="Psat03G0001400-T1">
    <property type="protein sequence ID" value="KAI5423633.1"/>
    <property type="gene ID" value="KIW84_030014"/>
</dbReference>
<dbReference type="InterPro" id="IPR036915">
    <property type="entry name" value="Cyclin-like_sf"/>
</dbReference>
<accession>A0A9D4XNH1</accession>